<dbReference type="RefSeq" id="WP_377474247.1">
    <property type="nucleotide sequence ID" value="NZ_JBHLWN010000115.1"/>
</dbReference>
<comment type="caution">
    <text evidence="1">The sequence shown here is derived from an EMBL/GenBank/DDBJ whole genome shotgun (WGS) entry which is preliminary data.</text>
</comment>
<proteinExistence type="predicted"/>
<name>A0ABV6DUB4_9BACL</name>
<dbReference type="Proteomes" id="UP001589776">
    <property type="component" value="Unassembled WGS sequence"/>
</dbReference>
<protein>
    <submittedName>
        <fullName evidence="1">Uncharacterized protein</fullName>
    </submittedName>
</protein>
<evidence type="ECO:0000313" key="2">
    <source>
        <dbReference type="Proteomes" id="UP001589776"/>
    </source>
</evidence>
<reference evidence="1 2" key="1">
    <citation type="submission" date="2024-09" db="EMBL/GenBank/DDBJ databases">
        <authorList>
            <person name="Sun Q."/>
            <person name="Mori K."/>
        </authorList>
    </citation>
    <scope>NUCLEOTIDE SEQUENCE [LARGE SCALE GENOMIC DNA]</scope>
    <source>
        <strain evidence="1 2">CCM 7759</strain>
    </source>
</reference>
<accession>A0ABV6DUB4</accession>
<gene>
    <name evidence="1" type="ORF">ACFFK0_28040</name>
</gene>
<sequence>MTSYRWNVGNRSIAGGTALELDSVFSKPPIDPFIKGEDEHTFIWNLPNGVYQARDIVKALNVLLQAVVVRLGGKAADAETLLDALQASLAISGRESTLPLESLQFGVQVGIELTRQAELIGETLVRWVRELNLQQGTLEEAESSVLSRLAFRSKCDNHLWTDQATDLLTGAAGGPVVMQLYNEYLHQFVLLRNALLPFANWEEVPIEIREGRKFRGLRFLEEAHTEFLSKLLSKRITHRSIVKFAQSFLSPDLDIAGYGFQYRYGTILPASLGLVPDYAPRYLLQWYPVKLTGGDESDAVAFDYAYSDYYSAPRSEAGHGQTVTGRTVSGQELVHIREARLVTSMVEPMRALIAFQLPLNSVGVIEVDLGQAFRGHRFMYRQEQDQETISELKRMEPYPYQVHQAGDILERSGLVTNQSGVHFIATGGNALVKWVLLGKLYPENVILIDRSDDAAIAAADKLGKKFGAKFIIY</sequence>
<dbReference type="EMBL" id="JBHLWN010000115">
    <property type="protein sequence ID" value="MFC0216253.1"/>
    <property type="molecule type" value="Genomic_DNA"/>
</dbReference>
<evidence type="ECO:0000313" key="1">
    <source>
        <dbReference type="EMBL" id="MFC0216253.1"/>
    </source>
</evidence>
<organism evidence="1 2">
    <name type="scientific">Paenibacillus chartarius</name>
    <dbReference type="NCBI Taxonomy" id="747481"/>
    <lineage>
        <taxon>Bacteria</taxon>
        <taxon>Bacillati</taxon>
        <taxon>Bacillota</taxon>
        <taxon>Bacilli</taxon>
        <taxon>Bacillales</taxon>
        <taxon>Paenibacillaceae</taxon>
        <taxon>Paenibacillus</taxon>
    </lineage>
</organism>
<keyword evidence="2" id="KW-1185">Reference proteome</keyword>